<gene>
    <name evidence="5" type="ORF">M132T_03750</name>
</gene>
<evidence type="ECO:0000259" key="3">
    <source>
        <dbReference type="Pfam" id="PF01408"/>
    </source>
</evidence>
<protein>
    <submittedName>
        <fullName evidence="5">Oxidoreductase</fullName>
    </submittedName>
</protein>
<feature type="domain" description="Gfo/Idh/MocA-like oxidoreductase N-terminal" evidence="3">
    <location>
        <begin position="2"/>
        <end position="119"/>
    </location>
</feature>
<dbReference type="Pfam" id="PF01408">
    <property type="entry name" value="GFO_IDH_MocA"/>
    <property type="match status" value="1"/>
</dbReference>
<dbReference type="Gene3D" id="3.30.360.10">
    <property type="entry name" value="Dihydrodipicolinate Reductase, domain 2"/>
    <property type="match status" value="1"/>
</dbReference>
<dbReference type="InterPro" id="IPR055170">
    <property type="entry name" value="GFO_IDH_MocA-like_dom"/>
</dbReference>
<dbReference type="EMBL" id="BKBI01000002">
    <property type="protein sequence ID" value="GEQ34867.1"/>
    <property type="molecule type" value="Genomic_DNA"/>
</dbReference>
<evidence type="ECO:0000256" key="2">
    <source>
        <dbReference type="ARBA" id="ARBA00023002"/>
    </source>
</evidence>
<evidence type="ECO:0000256" key="1">
    <source>
        <dbReference type="ARBA" id="ARBA00010928"/>
    </source>
</evidence>
<dbReference type="Proteomes" id="UP000887127">
    <property type="component" value="Unassembled WGS sequence"/>
</dbReference>
<dbReference type="GO" id="GO:0016491">
    <property type="term" value="F:oxidoreductase activity"/>
    <property type="evidence" value="ECO:0007669"/>
    <property type="project" value="UniProtKB-KW"/>
</dbReference>
<reference evidence="5" key="1">
    <citation type="submission" date="2019-08" db="EMBL/GenBank/DDBJ databases">
        <title>Marinilactibacillus psychrotolerans M13-2T whole genome sequencing project.</title>
        <authorList>
            <person name="Ishikawa M."/>
            <person name="Suzuki T."/>
            <person name="Matsutani M."/>
        </authorList>
    </citation>
    <scope>NUCLEOTIDE SEQUENCE</scope>
    <source>
        <strain evidence="5">M13-2T</strain>
    </source>
</reference>
<dbReference type="InterPro" id="IPR000683">
    <property type="entry name" value="Gfo/Idh/MocA-like_OxRdtase_N"/>
</dbReference>
<dbReference type="PANTHER" id="PTHR22604:SF105">
    <property type="entry name" value="TRANS-1,2-DIHYDROBENZENE-1,2-DIOL DEHYDROGENASE"/>
    <property type="match status" value="1"/>
</dbReference>
<comment type="similarity">
    <text evidence="1">Belongs to the Gfo/Idh/MocA family.</text>
</comment>
<dbReference type="GeneID" id="96910215"/>
<dbReference type="AlphaFoldDB" id="A0AAV3WP96"/>
<comment type="caution">
    <text evidence="5">The sequence shown here is derived from an EMBL/GenBank/DDBJ whole genome shotgun (WGS) entry which is preliminary data.</text>
</comment>
<proteinExistence type="inferred from homology"/>
<evidence type="ECO:0000313" key="6">
    <source>
        <dbReference type="Proteomes" id="UP000887127"/>
    </source>
</evidence>
<dbReference type="SUPFAM" id="SSF51735">
    <property type="entry name" value="NAD(P)-binding Rossmann-fold domains"/>
    <property type="match status" value="1"/>
</dbReference>
<keyword evidence="2" id="KW-0560">Oxidoreductase</keyword>
<evidence type="ECO:0000313" key="5">
    <source>
        <dbReference type="EMBL" id="GEQ34867.1"/>
    </source>
</evidence>
<dbReference type="RefSeq" id="WP_091759742.1">
    <property type="nucleotide sequence ID" value="NZ_BJVX01000001.1"/>
</dbReference>
<dbReference type="GO" id="GO:0000166">
    <property type="term" value="F:nucleotide binding"/>
    <property type="evidence" value="ECO:0007669"/>
    <property type="project" value="InterPro"/>
</dbReference>
<feature type="domain" description="GFO/IDH/MocA-like oxidoreductase" evidence="4">
    <location>
        <begin position="130"/>
        <end position="243"/>
    </location>
</feature>
<dbReference type="InterPro" id="IPR050984">
    <property type="entry name" value="Gfo/Idh/MocA_domain"/>
</dbReference>
<dbReference type="Pfam" id="PF22725">
    <property type="entry name" value="GFO_IDH_MocA_C3"/>
    <property type="match status" value="1"/>
</dbReference>
<dbReference type="PANTHER" id="PTHR22604">
    <property type="entry name" value="OXIDOREDUCTASES"/>
    <property type="match status" value="1"/>
</dbReference>
<dbReference type="SUPFAM" id="SSF55347">
    <property type="entry name" value="Glyceraldehyde-3-phosphate dehydrogenase-like, C-terminal domain"/>
    <property type="match status" value="1"/>
</dbReference>
<dbReference type="Gene3D" id="3.40.50.720">
    <property type="entry name" value="NAD(P)-binding Rossmann-like Domain"/>
    <property type="match status" value="1"/>
</dbReference>
<sequence>MIKWGIMGAGNIAHRFAESLSKTESGSLYAIANRTLEKAEAFQEKFSCEKIYDNYNQLIKDENVQIIYLSLPHKYHYEWVKAALLNHKSVLCEKPATMNAQQMQEIKTIAQQQGVLFMEAMKNRYVPVYDHIKEVIQQGTIGELTSLSSSLCKEIPIEHTTYHYLPEQGGCLLDLGIYNIGFLDGLIHEPLTVEQVDYEKGSYAIETYVNATLKTNNLTVQIETAFDRNKPALATIIGELGTITVENFHRPTSYTVQLDGQSPHRYESPFEGDDFSSEIKEAMFCLENNRIESHKMPLQSSLNCAQVIEDIKSFIS</sequence>
<evidence type="ECO:0000259" key="4">
    <source>
        <dbReference type="Pfam" id="PF22725"/>
    </source>
</evidence>
<dbReference type="InterPro" id="IPR036291">
    <property type="entry name" value="NAD(P)-bd_dom_sf"/>
</dbReference>
<name>A0AAV3WP96_9LACT</name>
<accession>A0AAV3WP96</accession>
<organism evidence="5 6">
    <name type="scientific">Marinilactibacillus psychrotolerans</name>
    <dbReference type="NCBI Taxonomy" id="191770"/>
    <lineage>
        <taxon>Bacteria</taxon>
        <taxon>Bacillati</taxon>
        <taxon>Bacillota</taxon>
        <taxon>Bacilli</taxon>
        <taxon>Lactobacillales</taxon>
        <taxon>Carnobacteriaceae</taxon>
        <taxon>Marinilactibacillus</taxon>
    </lineage>
</organism>